<dbReference type="STRING" id="66420.A0A194PZH8"/>
<dbReference type="InterPro" id="IPR019819">
    <property type="entry name" value="Carboxylesterase_B_CS"/>
</dbReference>
<dbReference type="PROSITE" id="PS00941">
    <property type="entry name" value="CARBOXYLESTERASE_B_2"/>
    <property type="match status" value="1"/>
</dbReference>
<accession>A0A194PZH8</accession>
<feature type="domain" description="Carboxylesterase type B" evidence="7">
    <location>
        <begin position="65"/>
        <end position="624"/>
    </location>
</feature>
<dbReference type="EMBL" id="KQ459584">
    <property type="protein sequence ID" value="KPI98443.1"/>
    <property type="molecule type" value="Genomic_DNA"/>
</dbReference>
<reference evidence="8 9" key="1">
    <citation type="journal article" date="2015" name="Nat. Commun.">
        <title>Outbred genome sequencing and CRISPR/Cas9 gene editing in butterflies.</title>
        <authorList>
            <person name="Li X."/>
            <person name="Fan D."/>
            <person name="Zhang W."/>
            <person name="Liu G."/>
            <person name="Zhang L."/>
            <person name="Zhao L."/>
            <person name="Fang X."/>
            <person name="Chen L."/>
            <person name="Dong Y."/>
            <person name="Chen Y."/>
            <person name="Ding Y."/>
            <person name="Zhao R."/>
            <person name="Feng M."/>
            <person name="Zhu Y."/>
            <person name="Feng Y."/>
            <person name="Jiang X."/>
            <person name="Zhu D."/>
            <person name="Xiang H."/>
            <person name="Feng X."/>
            <person name="Li S."/>
            <person name="Wang J."/>
            <person name="Zhang G."/>
            <person name="Kronforst M.R."/>
            <person name="Wang W."/>
        </authorList>
    </citation>
    <scope>NUCLEOTIDE SEQUENCE [LARGE SCALE GENOMIC DNA]</scope>
    <source>
        <strain evidence="8">Ya'a_city_454_Px</strain>
        <tissue evidence="8">Whole body</tissue>
    </source>
</reference>
<keyword evidence="5" id="KW-0812">Transmembrane</keyword>
<name>A0A194PZH8_PAPXU</name>
<dbReference type="InterPro" id="IPR051093">
    <property type="entry name" value="Neuroligin/BSAL"/>
</dbReference>
<dbReference type="PANTHER" id="PTHR43903">
    <property type="entry name" value="NEUROLIGIN"/>
    <property type="match status" value="1"/>
</dbReference>
<dbReference type="Gene3D" id="3.40.50.1820">
    <property type="entry name" value="alpha/beta hydrolase"/>
    <property type="match status" value="1"/>
</dbReference>
<protein>
    <submittedName>
        <fullName evidence="8">Neuroligin-1</fullName>
    </submittedName>
</protein>
<evidence type="ECO:0000256" key="1">
    <source>
        <dbReference type="ARBA" id="ARBA00005964"/>
    </source>
</evidence>
<evidence type="ECO:0000256" key="6">
    <source>
        <dbReference type="SAM" id="SignalP"/>
    </source>
</evidence>
<keyword evidence="3" id="KW-0325">Glycoprotein</keyword>
<feature type="compositionally biased region" description="Pro residues" evidence="4">
    <location>
        <begin position="689"/>
        <end position="699"/>
    </location>
</feature>
<evidence type="ECO:0000256" key="5">
    <source>
        <dbReference type="SAM" id="Phobius"/>
    </source>
</evidence>
<feature type="chain" id="PRO_5008263884" evidence="6">
    <location>
        <begin position="26"/>
        <end position="835"/>
    </location>
</feature>
<evidence type="ECO:0000313" key="9">
    <source>
        <dbReference type="Proteomes" id="UP000053268"/>
    </source>
</evidence>
<gene>
    <name evidence="8" type="ORF">RR46_03595</name>
</gene>
<feature type="compositionally biased region" description="Low complexity" evidence="4">
    <location>
        <begin position="714"/>
        <end position="729"/>
    </location>
</feature>
<keyword evidence="2 6" id="KW-0732">Signal</keyword>
<feature type="region of interest" description="Disordered" evidence="4">
    <location>
        <begin position="668"/>
        <end position="731"/>
    </location>
</feature>
<feature type="region of interest" description="Disordered" evidence="4">
    <location>
        <begin position="553"/>
        <end position="588"/>
    </location>
</feature>
<sequence length="835" mass="88742">MERACSRTAWCAALAVALLAALAGAGPRYSSRIVHTAAGTCTPRLTPQTLMAVYPWRRGDRVVCAGAIRGVIVEPASRRLEPVEVFRGVPYAAPPGRLAAPSPAPRWPGTRLADAFAPVCPQRYPDISNKSAALARMPLAEYAELRATAQLLANQSEDCLYLNIFVPGSGARGEEAPYAVLVWAGAARAWGSGNAVDGAVLAARAHLLVVTLNYRIGYLTSGGEDAASAAGGAGVLDAAAALRWVRDNIAPFGGDPRRVTLVGHGAAAALVNTLLMLPQAKGLVSRALLLSGSALAPGALAPDAGLAREHVAQALRCPRDSDTDTDQHWLTACVRARPLAALVAVGAPRARFLAGWAPGVPRAPHGRRTPAARALHASDAFLECALAIVVATTESYQYFSEDDIRHGFEEEHRNRVLRTYVRNVYRYHRNEIFAAIRNEYTDWERPIQHPINIRDATLEALSDGAGAAPALRLAQLHARRGATTYFAHFAHQTRDADYPQRLGSVSGETLPYFLGLPLVGGMPFYPRNYSRGDVAVAEAAVALLAAFAKTGQPAPPAAGVPPGPETPGSAPSVPLAPPAPPGSEGRGEHAVAWPRYELNTQQYLSIGSKLRVKSHYRGHKMALWLHLIPQLHRPGAAPRHHQFRAAHPDMFAGDIFPELYTTTAALDDDEEEGEESSVGLEGSEGAECSPPPRPRPQHSPPRALRSPPAPSLPRRPVTTASPTSTLSTTDACGGCRDSYTVALAATVGAGCFLLALNVLVFAGIYLQRGRDRRSAAARRRARAGGAGGSGGALQLPVLLSPRRSTLKRSREAELAERPAGLAPTKKRVQIQEISV</sequence>
<feature type="compositionally biased region" description="Pro residues" evidence="4">
    <location>
        <begin position="553"/>
        <end position="565"/>
    </location>
</feature>
<evidence type="ECO:0000256" key="2">
    <source>
        <dbReference type="ARBA" id="ARBA00022729"/>
    </source>
</evidence>
<dbReference type="InterPro" id="IPR029058">
    <property type="entry name" value="AB_hydrolase_fold"/>
</dbReference>
<feature type="signal peptide" evidence="6">
    <location>
        <begin position="1"/>
        <end position="25"/>
    </location>
</feature>
<organism evidence="8 9">
    <name type="scientific">Papilio xuthus</name>
    <name type="common">Asian swallowtail butterfly</name>
    <dbReference type="NCBI Taxonomy" id="66420"/>
    <lineage>
        <taxon>Eukaryota</taxon>
        <taxon>Metazoa</taxon>
        <taxon>Ecdysozoa</taxon>
        <taxon>Arthropoda</taxon>
        <taxon>Hexapoda</taxon>
        <taxon>Insecta</taxon>
        <taxon>Pterygota</taxon>
        <taxon>Neoptera</taxon>
        <taxon>Endopterygota</taxon>
        <taxon>Lepidoptera</taxon>
        <taxon>Glossata</taxon>
        <taxon>Ditrysia</taxon>
        <taxon>Papilionoidea</taxon>
        <taxon>Papilionidae</taxon>
        <taxon>Papilioninae</taxon>
        <taxon>Papilio</taxon>
    </lineage>
</organism>
<evidence type="ECO:0000256" key="4">
    <source>
        <dbReference type="SAM" id="MobiDB-lite"/>
    </source>
</evidence>
<dbReference type="SUPFAM" id="SSF53474">
    <property type="entry name" value="alpha/beta-Hydrolases"/>
    <property type="match status" value="1"/>
</dbReference>
<evidence type="ECO:0000259" key="7">
    <source>
        <dbReference type="Pfam" id="PF00135"/>
    </source>
</evidence>
<dbReference type="InterPro" id="IPR002018">
    <property type="entry name" value="CarbesteraseB"/>
</dbReference>
<keyword evidence="9" id="KW-1185">Reference proteome</keyword>
<comment type="similarity">
    <text evidence="1">Belongs to the type-B carboxylesterase/lipase family.</text>
</comment>
<dbReference type="Proteomes" id="UP000053268">
    <property type="component" value="Unassembled WGS sequence"/>
</dbReference>
<dbReference type="AlphaFoldDB" id="A0A194PZH8"/>
<evidence type="ECO:0000313" key="8">
    <source>
        <dbReference type="EMBL" id="KPI98443.1"/>
    </source>
</evidence>
<proteinExistence type="inferred from homology"/>
<evidence type="ECO:0000256" key="3">
    <source>
        <dbReference type="ARBA" id="ARBA00023180"/>
    </source>
</evidence>
<keyword evidence="5" id="KW-1133">Transmembrane helix</keyword>
<feature type="compositionally biased region" description="Low complexity" evidence="4">
    <location>
        <begin position="676"/>
        <end position="687"/>
    </location>
</feature>
<dbReference type="Pfam" id="PF00135">
    <property type="entry name" value="COesterase"/>
    <property type="match status" value="1"/>
</dbReference>
<keyword evidence="5" id="KW-0472">Membrane</keyword>
<feature type="transmembrane region" description="Helical" evidence="5">
    <location>
        <begin position="741"/>
        <end position="766"/>
    </location>
</feature>